<dbReference type="WBParaSite" id="PDA_v2.g7670.t1">
    <property type="protein sequence ID" value="PDA_v2.g7670.t1"/>
    <property type="gene ID" value="PDA_v2.g7670"/>
</dbReference>
<dbReference type="AlphaFoldDB" id="A0A914QVA0"/>
<dbReference type="Proteomes" id="UP000887578">
    <property type="component" value="Unplaced"/>
</dbReference>
<reference evidence="2" key="1">
    <citation type="submission" date="2022-11" db="UniProtKB">
        <authorList>
            <consortium name="WormBaseParasite"/>
        </authorList>
    </citation>
    <scope>IDENTIFICATION</scope>
</reference>
<accession>A0A914QVA0</accession>
<name>A0A914QVA0_9BILA</name>
<proteinExistence type="predicted"/>
<sequence>MTEPTTLFFSSDGFYTLEEGEDAVVRFLFDASAPSLPTADLKPGMIVWNGTQLTFLSQSQVETVKGVEINANSDTITIWTTAANTGRCSLVSCLQDPTMVPILALFTPTPENFCNFLKGLKQASTSTLSASQSSLLNSAQPGTPSTSAFSPVISAVNAVETFPESTPRKRKAEMGKPRKSKVKVVEKTSDQLRIERLEVLSKNHEVEESTFVYKPVTKLDVKLLQHDSTIRGLRMDFVNRLLWQMNNGLWIHDAVVLIVHKVGEQYFVLDGNHRLEAYMLYLQDKLKHVYQKVNCRVYDALTFDQILLVVKPVNTDMEKLHLTELQMAIETRCRLCPTSPNTS</sequence>
<evidence type="ECO:0000313" key="2">
    <source>
        <dbReference type="WBParaSite" id="PDA_v2.g7670.t1"/>
    </source>
</evidence>
<evidence type="ECO:0000313" key="1">
    <source>
        <dbReference type="Proteomes" id="UP000887578"/>
    </source>
</evidence>
<protein>
    <submittedName>
        <fullName evidence="2">ParB/Sulfiredoxin domain-containing protein</fullName>
    </submittedName>
</protein>
<organism evidence="1 2">
    <name type="scientific">Panagrolaimus davidi</name>
    <dbReference type="NCBI Taxonomy" id="227884"/>
    <lineage>
        <taxon>Eukaryota</taxon>
        <taxon>Metazoa</taxon>
        <taxon>Ecdysozoa</taxon>
        <taxon>Nematoda</taxon>
        <taxon>Chromadorea</taxon>
        <taxon>Rhabditida</taxon>
        <taxon>Tylenchina</taxon>
        <taxon>Panagrolaimomorpha</taxon>
        <taxon>Panagrolaimoidea</taxon>
        <taxon>Panagrolaimidae</taxon>
        <taxon>Panagrolaimus</taxon>
    </lineage>
</organism>
<keyword evidence="1" id="KW-1185">Reference proteome</keyword>